<dbReference type="InterPro" id="IPR027417">
    <property type="entry name" value="P-loop_NTPase"/>
</dbReference>
<evidence type="ECO:0000313" key="5">
    <source>
        <dbReference type="Proteomes" id="UP000290378"/>
    </source>
</evidence>
<keyword evidence="3" id="KW-0238">DNA-binding</keyword>
<accession>A0A6M8NH75</accession>
<name>A0A6M8NH75_9BACT</name>
<evidence type="ECO:0000256" key="1">
    <source>
        <dbReference type="ARBA" id="ARBA00022515"/>
    </source>
</evidence>
<dbReference type="GO" id="GO:0006269">
    <property type="term" value="P:DNA replication, synthesis of primer"/>
    <property type="evidence" value="ECO:0007669"/>
    <property type="project" value="UniProtKB-KW"/>
</dbReference>
<dbReference type="EMBL" id="NXII01000009">
    <property type="protein sequence ID" value="RXI40685.1"/>
    <property type="molecule type" value="Genomic_DNA"/>
</dbReference>
<keyword evidence="5" id="KW-1185">Reference proteome</keyword>
<dbReference type="GO" id="GO:0003678">
    <property type="term" value="F:DNA helicase activity"/>
    <property type="evidence" value="ECO:0007669"/>
    <property type="project" value="InterPro"/>
</dbReference>
<gene>
    <name evidence="4" type="ORF">CP963_07875</name>
</gene>
<comment type="caution">
    <text evidence="4">The sequence shown here is derived from an EMBL/GenBank/DDBJ whole genome shotgun (WGS) entry which is preliminary data.</text>
</comment>
<dbReference type="Gene3D" id="3.40.50.300">
    <property type="entry name" value="P-loop containing nucleotide triphosphate hydrolases"/>
    <property type="match status" value="1"/>
</dbReference>
<protein>
    <submittedName>
        <fullName evidence="4">Uncharacterized protein</fullName>
    </submittedName>
</protein>
<dbReference type="Pfam" id="PF00772">
    <property type="entry name" value="DnaB"/>
    <property type="match status" value="1"/>
</dbReference>
<dbReference type="Pfam" id="PF13481">
    <property type="entry name" value="AAA_25"/>
    <property type="match status" value="1"/>
</dbReference>
<dbReference type="InterPro" id="IPR036185">
    <property type="entry name" value="DNA_heli_DnaB-like_N_sf"/>
</dbReference>
<organism evidence="4 5">
    <name type="scientific">Arcobacter cloacae</name>
    <dbReference type="NCBI Taxonomy" id="1054034"/>
    <lineage>
        <taxon>Bacteria</taxon>
        <taxon>Pseudomonadati</taxon>
        <taxon>Campylobacterota</taxon>
        <taxon>Epsilonproteobacteria</taxon>
        <taxon>Campylobacterales</taxon>
        <taxon>Arcobacteraceae</taxon>
        <taxon>Arcobacter</taxon>
    </lineage>
</organism>
<dbReference type="Proteomes" id="UP000290378">
    <property type="component" value="Unassembled WGS sequence"/>
</dbReference>
<sequence length="472" mass="55076">MEFNTKYSFDCLIGIERAILSTLISYPEVDKINEAISIIDSNDFYFEQHGFIFNSIVDQYKNDRPIDEKTVYLRNQVKIQENFYIDVITTTPLSSLTDYLKMLKIYSLERQITVIASKIKEGNFQYINDLQILQDKIQSIKEIKDLKLIDDKFEAFISKYDLNTEKIKNKQIEFLYDDFIIKNDITSIISLPGVGKSLITISLCNMLLNENKIERVLYLDGDNSEVTLNSRNIHILKEKFGNRLNYFVELNSKTLFQIINELKKKDLKDFLIIFDSIKNFVIGDRNSHKDVTELMNILKELRKNNATIIFLHHQGKLQKDFNPEFAGSSAFAEDIASSFILKKNEDKQTFILIPSKNRNNTSNHIAFKYNPDNTLTKVDVDYAMETKEDFEIKEEIIKFITSCKEKPKYSDILSFLIDIGYNKDKANKIIQSGKDKHWKATRVPKQNNKLVFELLNTSDRQDNQDNSINRVL</sequence>
<dbReference type="SUPFAM" id="SSF52540">
    <property type="entry name" value="P-loop containing nucleoside triphosphate hydrolases"/>
    <property type="match status" value="1"/>
</dbReference>
<dbReference type="Gene3D" id="1.10.860.10">
    <property type="entry name" value="DNAb Helicase, Chain A"/>
    <property type="match status" value="1"/>
</dbReference>
<dbReference type="SUPFAM" id="SSF48024">
    <property type="entry name" value="N-terminal domain of DnaB helicase"/>
    <property type="match status" value="1"/>
</dbReference>
<dbReference type="SMART" id="SM00382">
    <property type="entry name" value="AAA"/>
    <property type="match status" value="1"/>
</dbReference>
<keyword evidence="2" id="KW-0235">DNA replication</keyword>
<keyword evidence="1" id="KW-0639">Primosome</keyword>
<evidence type="ECO:0000313" key="4">
    <source>
        <dbReference type="EMBL" id="RXI40685.1"/>
    </source>
</evidence>
<dbReference type="InterPro" id="IPR007693">
    <property type="entry name" value="DNA_helicase_DnaB-like_N"/>
</dbReference>
<evidence type="ECO:0000256" key="3">
    <source>
        <dbReference type="ARBA" id="ARBA00023125"/>
    </source>
</evidence>
<dbReference type="GO" id="GO:1990077">
    <property type="term" value="C:primosome complex"/>
    <property type="evidence" value="ECO:0007669"/>
    <property type="project" value="UniProtKB-KW"/>
</dbReference>
<dbReference type="GO" id="GO:0003677">
    <property type="term" value="F:DNA binding"/>
    <property type="evidence" value="ECO:0007669"/>
    <property type="project" value="UniProtKB-KW"/>
</dbReference>
<evidence type="ECO:0000256" key="2">
    <source>
        <dbReference type="ARBA" id="ARBA00022705"/>
    </source>
</evidence>
<dbReference type="InterPro" id="IPR016136">
    <property type="entry name" value="DNA_helicase_N/primase_C"/>
</dbReference>
<dbReference type="InterPro" id="IPR003593">
    <property type="entry name" value="AAA+_ATPase"/>
</dbReference>
<dbReference type="RefSeq" id="WP_129013635.1">
    <property type="nucleotide sequence ID" value="NZ_CBCSEI010000009.1"/>
</dbReference>
<dbReference type="AlphaFoldDB" id="A0A6M8NH75"/>
<proteinExistence type="predicted"/>
<dbReference type="GO" id="GO:0005524">
    <property type="term" value="F:ATP binding"/>
    <property type="evidence" value="ECO:0007669"/>
    <property type="project" value="InterPro"/>
</dbReference>
<reference evidence="4 5" key="1">
    <citation type="submission" date="2017-09" db="EMBL/GenBank/DDBJ databases">
        <title>Genomics of the genus Arcobacter.</title>
        <authorList>
            <person name="Perez-Cataluna A."/>
            <person name="Figueras M.J."/>
            <person name="Salas-Masso N."/>
        </authorList>
    </citation>
    <scope>NUCLEOTIDE SEQUENCE [LARGE SCALE GENOMIC DNA]</scope>
    <source>
        <strain evidence="4 5">CECT 7834</strain>
    </source>
</reference>